<name>A0A832ZHA8_9EURY</name>
<evidence type="ECO:0000313" key="2">
    <source>
        <dbReference type="Proteomes" id="UP000653692"/>
    </source>
</evidence>
<proteinExistence type="predicted"/>
<dbReference type="Proteomes" id="UP000653692">
    <property type="component" value="Unassembled WGS sequence"/>
</dbReference>
<gene>
    <name evidence="1" type="ORF">EYH24_08160</name>
</gene>
<organism evidence="1 2">
    <name type="scientific">Thermococcus paralvinellae</name>
    <dbReference type="NCBI Taxonomy" id="582419"/>
    <lineage>
        <taxon>Archaea</taxon>
        <taxon>Methanobacteriati</taxon>
        <taxon>Methanobacteriota</taxon>
        <taxon>Thermococci</taxon>
        <taxon>Thermococcales</taxon>
        <taxon>Thermococcaceae</taxon>
        <taxon>Thermococcus</taxon>
    </lineage>
</organism>
<protein>
    <submittedName>
        <fullName evidence="1">Ribonucleoside-triphosphate reductase</fullName>
    </submittedName>
</protein>
<dbReference type="AlphaFoldDB" id="A0A832ZHA8"/>
<dbReference type="EMBL" id="DQUR01000279">
    <property type="protein sequence ID" value="HIP89853.1"/>
    <property type="molecule type" value="Genomic_DNA"/>
</dbReference>
<evidence type="ECO:0000313" key="1">
    <source>
        <dbReference type="EMBL" id="HIP89853.1"/>
    </source>
</evidence>
<reference evidence="1" key="1">
    <citation type="journal article" date="2020" name="ISME J.">
        <title>Gammaproteobacteria mediating utilization of methyl-, sulfur- and petroleum organic compounds in deep ocean hydrothermal plumes.</title>
        <authorList>
            <person name="Zhou Z."/>
            <person name="Liu Y."/>
            <person name="Pan J."/>
            <person name="Cron B.R."/>
            <person name="Toner B.M."/>
            <person name="Anantharaman K."/>
            <person name="Breier J.A."/>
            <person name="Dick G.J."/>
            <person name="Li M."/>
        </authorList>
    </citation>
    <scope>NUCLEOTIDE SEQUENCE</scope>
    <source>
        <strain evidence="1">SZUA-1476</strain>
    </source>
</reference>
<comment type="caution">
    <text evidence="1">The sequence shown here is derived from an EMBL/GenBank/DDBJ whole genome shotgun (WGS) entry which is preliminary data.</text>
</comment>
<accession>A0A832ZHA8</accession>
<sequence>MIFEKVFEENLERDELWLVVTFRTPHGPGETMDVMVKELEKLGWKVEFKANWWTADIPYGLVRIDASYNGKEKIILGRWILGSRYEIIKVDNMEFEEGKEEFFRAVDSITSTLIHDPVIRTMREQY</sequence>